<gene>
    <name evidence="1" type="ORF">SAMN04488528_101140</name>
</gene>
<protein>
    <submittedName>
        <fullName evidence="1">Uncharacterized conserved protein</fullName>
    </submittedName>
</protein>
<dbReference type="STRING" id="84698.SAMN04488528_101140"/>
<dbReference type="PANTHER" id="PTHR35810:SF1">
    <property type="entry name" value="CYTOPLASMIC PROTEIN"/>
    <property type="match status" value="1"/>
</dbReference>
<dbReference type="AlphaFoldDB" id="A0A1I0Y785"/>
<dbReference type="EMBL" id="FOKI01000011">
    <property type="protein sequence ID" value="SFB08338.1"/>
    <property type="molecule type" value="Genomic_DNA"/>
</dbReference>
<evidence type="ECO:0000313" key="2">
    <source>
        <dbReference type="Proteomes" id="UP000198619"/>
    </source>
</evidence>
<dbReference type="RefSeq" id="WP_090040628.1">
    <property type="nucleotide sequence ID" value="NZ_FOKI01000011.1"/>
</dbReference>
<dbReference type="Proteomes" id="UP000198619">
    <property type="component" value="Unassembled WGS sequence"/>
</dbReference>
<sequence length="335" mass="38862">MKSEIIMYQTEDGLTKIETTFEDDTVWLSIDQMAELFQRDRSVIGKHIRNIFKEGELEKNSVWAKFAYTASDGKDYQVDYYNLDVIISVGYRVKSLRGTQFRIWASNVLKEYMKKGFAMNDDLLKNNGGGLYFDELLERIRDIRSSEKVFWRKVLDIYATSVDYDPRMESSMLFFKTVQNKMHWAAHGQTAAEKIYYSVDADKPHMGMLSFKGEYPTQADALVAKNYCTEDELAALNSVVSVYLEFAEMQARRKIPMYMSDWMETLDGFLKLSKHEILTHAGKISAKTAEVKDKEEYKKYKVLNSGDVYKVEKDYIKALEDLEIKLLGNGEKNKC</sequence>
<proteinExistence type="predicted"/>
<dbReference type="InterPro" id="IPR011204">
    <property type="entry name" value="Virulence_RhuM-like"/>
</dbReference>
<name>A0A1I0Y785_9CLOT</name>
<evidence type="ECO:0000313" key="1">
    <source>
        <dbReference type="EMBL" id="SFB08338.1"/>
    </source>
</evidence>
<dbReference type="PIRSF" id="PIRSF015268">
    <property type="entry name" value="Virulence_RhuM"/>
    <property type="match status" value="1"/>
</dbReference>
<accession>A0A1I0Y785</accession>
<dbReference type="OrthoDB" id="9802752at2"/>
<reference evidence="1 2" key="1">
    <citation type="submission" date="2016-10" db="EMBL/GenBank/DDBJ databases">
        <authorList>
            <person name="de Groot N.N."/>
        </authorList>
    </citation>
    <scope>NUCLEOTIDE SEQUENCE [LARGE SCALE GENOMIC DNA]</scope>
    <source>
        <strain evidence="1 2">DSM 12271</strain>
    </source>
</reference>
<dbReference type="PANTHER" id="PTHR35810">
    <property type="entry name" value="CYTOPLASMIC PROTEIN-RELATED"/>
    <property type="match status" value="1"/>
</dbReference>
<keyword evidence="2" id="KW-1185">Reference proteome</keyword>
<organism evidence="1 2">
    <name type="scientific">Clostridium frigidicarnis</name>
    <dbReference type="NCBI Taxonomy" id="84698"/>
    <lineage>
        <taxon>Bacteria</taxon>
        <taxon>Bacillati</taxon>
        <taxon>Bacillota</taxon>
        <taxon>Clostridia</taxon>
        <taxon>Eubacteriales</taxon>
        <taxon>Clostridiaceae</taxon>
        <taxon>Clostridium</taxon>
    </lineage>
</organism>
<dbReference type="Pfam" id="PF13310">
    <property type="entry name" value="Virulence_RhuM"/>
    <property type="match status" value="1"/>
</dbReference>